<dbReference type="InterPro" id="IPR015422">
    <property type="entry name" value="PyrdxlP-dep_Trfase_small"/>
</dbReference>
<keyword evidence="2" id="KW-0663">Pyridoxal phosphate</keyword>
<evidence type="ECO:0000256" key="1">
    <source>
        <dbReference type="ARBA" id="ARBA00001933"/>
    </source>
</evidence>
<keyword evidence="4" id="KW-0032">Aminotransferase</keyword>
<dbReference type="Gene3D" id="3.40.640.10">
    <property type="entry name" value="Type I PLP-dependent aspartate aminotransferase-like (Major domain)"/>
    <property type="match status" value="1"/>
</dbReference>
<feature type="domain" description="Aminotransferase class I/classII large" evidence="3">
    <location>
        <begin position="29"/>
        <end position="346"/>
    </location>
</feature>
<proteinExistence type="predicted"/>
<dbReference type="InterPro" id="IPR015421">
    <property type="entry name" value="PyrdxlP-dep_Trfase_major"/>
</dbReference>
<dbReference type="EMBL" id="CP054020">
    <property type="protein sequence ID" value="QKI89030.1"/>
    <property type="molecule type" value="Genomic_DNA"/>
</dbReference>
<reference evidence="4 5" key="1">
    <citation type="submission" date="2020-05" db="EMBL/GenBank/DDBJ databases">
        <title>Thiomicrorhabdus sediminis sp.nov. and Thiomicrorhabdus xiamenensis sp.nov., novel sulfur-oxidizing bacteria isolated from coastal sediment.</title>
        <authorList>
            <person name="Liu X."/>
        </authorList>
    </citation>
    <scope>NUCLEOTIDE SEQUENCE [LARGE SCALE GENOMIC DNA]</scope>
    <source>
        <strain evidence="4 5">G2</strain>
    </source>
</reference>
<dbReference type="InterPro" id="IPR004839">
    <property type="entry name" value="Aminotransferase_I/II_large"/>
</dbReference>
<dbReference type="Proteomes" id="UP000504724">
    <property type="component" value="Chromosome"/>
</dbReference>
<dbReference type="AlphaFoldDB" id="A0A7D4NQU1"/>
<dbReference type="RefSeq" id="WP_173284778.1">
    <property type="nucleotide sequence ID" value="NZ_CP054020.1"/>
</dbReference>
<name>A0A7D4NQU1_9GAMM</name>
<comment type="cofactor">
    <cofactor evidence="1">
        <name>pyridoxal 5'-phosphate</name>
        <dbReference type="ChEBI" id="CHEBI:597326"/>
    </cofactor>
</comment>
<dbReference type="CDD" id="cd00609">
    <property type="entry name" value="AAT_like"/>
    <property type="match status" value="1"/>
</dbReference>
<keyword evidence="4" id="KW-0808">Transferase</keyword>
<keyword evidence="5" id="KW-1185">Reference proteome</keyword>
<evidence type="ECO:0000259" key="3">
    <source>
        <dbReference type="Pfam" id="PF00155"/>
    </source>
</evidence>
<evidence type="ECO:0000256" key="2">
    <source>
        <dbReference type="ARBA" id="ARBA00022898"/>
    </source>
</evidence>
<accession>A0A7D4NQU1</accession>
<dbReference type="KEGG" id="txa:HQN79_05305"/>
<dbReference type="GO" id="GO:0030170">
    <property type="term" value="F:pyridoxal phosphate binding"/>
    <property type="evidence" value="ECO:0007669"/>
    <property type="project" value="InterPro"/>
</dbReference>
<evidence type="ECO:0000313" key="5">
    <source>
        <dbReference type="Proteomes" id="UP000504724"/>
    </source>
</evidence>
<dbReference type="SUPFAM" id="SSF53383">
    <property type="entry name" value="PLP-dependent transferases"/>
    <property type="match status" value="1"/>
</dbReference>
<protein>
    <submittedName>
        <fullName evidence="4">Aminotransferase class I/II-fold pyridoxal phosphate-dependent enzyme</fullName>
    </submittedName>
</protein>
<evidence type="ECO:0000313" key="4">
    <source>
        <dbReference type="EMBL" id="QKI89030.1"/>
    </source>
</evidence>
<dbReference type="InterPro" id="IPR015424">
    <property type="entry name" value="PyrdxlP-dep_Trfase"/>
</dbReference>
<dbReference type="PANTHER" id="PTHR42885">
    <property type="entry name" value="HISTIDINOL-PHOSPHATE AMINOTRANSFERASE-RELATED"/>
    <property type="match status" value="1"/>
</dbReference>
<gene>
    <name evidence="4" type="ORF">HQN79_05305</name>
</gene>
<sequence length="369" mass="41995">MIEQPSCEHGGQVFAFAEHNVLALDQVLDFSASINPQTPKIDWERLQQQAQSELLHYPPERDNSLSPLQPLLAERFSLEVEQIFLSNGATQAIHQLFASLRPQHSVLFTPIYGEYQRAAQVYSKEVIEYRCCPSQWNKDSMPLPQNGLVVIVNPGTPQGTYLPPDKLLPLLEDAHRKNSWLLVDESFLPFIGFATELSLRQWLRRYPKLIVIQSLTKFYACPGVRIGALFSGSAQTKAFLPQLWPISSLDRLWLSQALQDPGHIFTTRHWLETVKPVFLQKLAQLSIVDKLYPGDVNFVLLRFTLPVSRVQQYLATEGILIRPVQSFGFSEYHARLAIKSPPDNIRLLKALNALSRLNMEKQYAGHDTL</sequence>
<dbReference type="Pfam" id="PF00155">
    <property type="entry name" value="Aminotran_1_2"/>
    <property type="match status" value="1"/>
</dbReference>
<dbReference type="PANTHER" id="PTHR42885:SF1">
    <property type="entry name" value="THREONINE-PHOSPHATE DECARBOXYLASE"/>
    <property type="match status" value="1"/>
</dbReference>
<dbReference type="Gene3D" id="3.90.1150.10">
    <property type="entry name" value="Aspartate Aminotransferase, domain 1"/>
    <property type="match status" value="1"/>
</dbReference>
<organism evidence="4 5">
    <name type="scientific">Thiomicrorhabdus xiamenensis</name>
    <dbReference type="NCBI Taxonomy" id="2739063"/>
    <lineage>
        <taxon>Bacteria</taxon>
        <taxon>Pseudomonadati</taxon>
        <taxon>Pseudomonadota</taxon>
        <taxon>Gammaproteobacteria</taxon>
        <taxon>Thiotrichales</taxon>
        <taxon>Piscirickettsiaceae</taxon>
        <taxon>Thiomicrorhabdus</taxon>
    </lineage>
</organism>
<dbReference type="GO" id="GO:0008483">
    <property type="term" value="F:transaminase activity"/>
    <property type="evidence" value="ECO:0007669"/>
    <property type="project" value="UniProtKB-KW"/>
</dbReference>